<dbReference type="SUPFAM" id="SSF55729">
    <property type="entry name" value="Acyl-CoA N-acyltransferases (Nat)"/>
    <property type="match status" value="1"/>
</dbReference>
<dbReference type="RefSeq" id="WP_172804020.1">
    <property type="nucleotide sequence ID" value="NZ_LT629688.1"/>
</dbReference>
<dbReference type="GO" id="GO:0016747">
    <property type="term" value="F:acyltransferase activity, transferring groups other than amino-acyl groups"/>
    <property type="evidence" value="ECO:0007669"/>
    <property type="project" value="InterPro"/>
</dbReference>
<keyword evidence="3" id="KW-1185">Reference proteome</keyword>
<dbReference type="PANTHER" id="PTHR43792">
    <property type="entry name" value="GNAT FAMILY, PUTATIVE (AFU_ORTHOLOGUE AFUA_3G00765)-RELATED-RELATED"/>
    <property type="match status" value="1"/>
</dbReference>
<dbReference type="InterPro" id="IPR051531">
    <property type="entry name" value="N-acetyltransferase"/>
</dbReference>
<evidence type="ECO:0000313" key="2">
    <source>
        <dbReference type="EMBL" id="SDD91807.1"/>
    </source>
</evidence>
<evidence type="ECO:0000313" key="3">
    <source>
        <dbReference type="Proteomes" id="UP000198546"/>
    </source>
</evidence>
<evidence type="ECO:0000259" key="1">
    <source>
        <dbReference type="PROSITE" id="PS51186"/>
    </source>
</evidence>
<feature type="domain" description="N-acetyltransferase" evidence="1">
    <location>
        <begin position="17"/>
        <end position="185"/>
    </location>
</feature>
<organism evidence="2 3">
    <name type="scientific">Auraticoccus monumenti</name>
    <dbReference type="NCBI Taxonomy" id="675864"/>
    <lineage>
        <taxon>Bacteria</taxon>
        <taxon>Bacillati</taxon>
        <taxon>Actinomycetota</taxon>
        <taxon>Actinomycetes</taxon>
        <taxon>Propionibacteriales</taxon>
        <taxon>Propionibacteriaceae</taxon>
        <taxon>Auraticoccus</taxon>
    </lineage>
</organism>
<dbReference type="InterPro" id="IPR000182">
    <property type="entry name" value="GNAT_dom"/>
</dbReference>
<keyword evidence="2" id="KW-0808">Transferase</keyword>
<dbReference type="AlphaFoldDB" id="A0A1G6YQ83"/>
<dbReference type="Pfam" id="PF13302">
    <property type="entry name" value="Acetyltransf_3"/>
    <property type="match status" value="1"/>
</dbReference>
<dbReference type="InterPro" id="IPR016181">
    <property type="entry name" value="Acyl_CoA_acyltransferase"/>
</dbReference>
<reference evidence="2 3" key="1">
    <citation type="submission" date="2016-10" db="EMBL/GenBank/DDBJ databases">
        <authorList>
            <person name="de Groot N.N."/>
        </authorList>
    </citation>
    <scope>NUCLEOTIDE SEQUENCE [LARGE SCALE GENOMIC DNA]</scope>
    <source>
        <strain evidence="2 3">MON 2.2</strain>
    </source>
</reference>
<dbReference type="Proteomes" id="UP000198546">
    <property type="component" value="Chromosome i"/>
</dbReference>
<sequence length="200" mass="22465">MPLTLDQLTWPRRTERLVLRPARPEDHAATFGFRSDPGVGHWIGSWTEDPQLHRWLFTDTDRLARTLLYELDGRVVGDLMLAVRAASTQLEVRDEGEAVEAEIGWSQDPSVGGRGLATEAVRELLAICFQDLGLRRVVASCYAGNETSWRLMERVGMRRETVARRDSLHRSGEWMDSYGYALLAEEWRGATGPAPLASTA</sequence>
<proteinExistence type="predicted"/>
<dbReference type="EMBL" id="LT629688">
    <property type="protein sequence ID" value="SDD91807.1"/>
    <property type="molecule type" value="Genomic_DNA"/>
</dbReference>
<accession>A0A1G6YQ83</accession>
<dbReference type="STRING" id="675864.SAMN04489747_2052"/>
<gene>
    <name evidence="2" type="ORF">SAMN04489747_2052</name>
</gene>
<name>A0A1G6YQ83_9ACTN</name>
<dbReference type="PANTHER" id="PTHR43792:SF1">
    <property type="entry name" value="N-ACETYLTRANSFERASE DOMAIN-CONTAINING PROTEIN"/>
    <property type="match status" value="1"/>
</dbReference>
<protein>
    <submittedName>
        <fullName evidence="2">Protein N-acetyltransferase, RimJ/RimL family</fullName>
    </submittedName>
</protein>
<dbReference type="Gene3D" id="3.40.630.30">
    <property type="match status" value="1"/>
</dbReference>
<dbReference type="PROSITE" id="PS51186">
    <property type="entry name" value="GNAT"/>
    <property type="match status" value="1"/>
</dbReference>